<accession>A0ABQ5THN7</accession>
<evidence type="ECO:0000259" key="1">
    <source>
        <dbReference type="Pfam" id="PF03435"/>
    </source>
</evidence>
<evidence type="ECO:0000313" key="2">
    <source>
        <dbReference type="EMBL" id="GLO66383.1"/>
    </source>
</evidence>
<reference evidence="2 3" key="1">
    <citation type="submission" date="2023-02" db="EMBL/GenBank/DDBJ databases">
        <title>Oceanobacillus kimchii IFOP_LL358 isolated form Alexandrium catenella lab strain.</title>
        <authorList>
            <person name="Gajardo G."/>
            <person name="Ueki S."/>
            <person name="Maruyama F."/>
        </authorList>
    </citation>
    <scope>NUCLEOTIDE SEQUENCE [LARGE SCALE GENOMIC DNA]</scope>
    <source>
        <strain evidence="2 3">IFOP_LL358</strain>
    </source>
</reference>
<name>A0ABQ5THN7_9BACI</name>
<dbReference type="EMBL" id="BSKO01000001">
    <property type="protein sequence ID" value="GLO66383.1"/>
    <property type="molecule type" value="Genomic_DNA"/>
</dbReference>
<dbReference type="Gene3D" id="3.40.50.720">
    <property type="entry name" value="NAD(P)-binding Rossmann-like Domain"/>
    <property type="match status" value="1"/>
</dbReference>
<proteinExistence type="predicted"/>
<evidence type="ECO:0000313" key="3">
    <source>
        <dbReference type="Proteomes" id="UP001275436"/>
    </source>
</evidence>
<keyword evidence="3" id="KW-1185">Reference proteome</keyword>
<dbReference type="Pfam" id="PF03435">
    <property type="entry name" value="Sacchrp_dh_NADP"/>
    <property type="match status" value="1"/>
</dbReference>
<dbReference type="InterPro" id="IPR005097">
    <property type="entry name" value="Sacchrp_dh_NADP-bd"/>
</dbReference>
<feature type="domain" description="Saccharopine dehydrogenase NADP binding" evidence="1">
    <location>
        <begin position="4"/>
        <end position="123"/>
    </location>
</feature>
<sequence>MVKIMVVGASGSLGQLICKEIIRIFDKPFELIVTDYKETRGELFASSLKHKYTFFKKLDINNEEEIHKTIVNLDLVIVAIEQKHPMVQEKCIEKQIMCIDVTPYQPFVDMVLMLNSKCENNQVASIVMSGFLPGLSGLMIKEGIRGFQEVEEVNLGFLQSTNAKVGVTGIVDMLSIVSGPVDLNNQIIKGFSFKKRMQFYKKDKQSNVRLIHHAEQKHLKENLKINNLRYWTAWDQLIFNKAISLFNKTGFINFITQAQYKHTLSKFVKHNPRKSKNAYLTVEIKGKSNNVKHSKLLQLVTPSDYYTTAMITAALSNILLKHNLSGARFPFQITNLDNILRTIKSDKIQLNIRDI</sequence>
<dbReference type="PANTHER" id="PTHR43796">
    <property type="entry name" value="CARBOXYNORSPERMIDINE SYNTHASE"/>
    <property type="match status" value="1"/>
</dbReference>
<dbReference type="InterPro" id="IPR036291">
    <property type="entry name" value="NAD(P)-bd_dom_sf"/>
</dbReference>
<dbReference type="RefSeq" id="WP_317958178.1">
    <property type="nucleotide sequence ID" value="NZ_BSKO01000001.1"/>
</dbReference>
<protein>
    <recommendedName>
        <fullName evidence="1">Saccharopine dehydrogenase NADP binding domain-containing protein</fullName>
    </recommendedName>
</protein>
<dbReference type="SUPFAM" id="SSF51735">
    <property type="entry name" value="NAD(P)-binding Rossmann-fold domains"/>
    <property type="match status" value="1"/>
</dbReference>
<dbReference type="Proteomes" id="UP001275436">
    <property type="component" value="Unassembled WGS sequence"/>
</dbReference>
<comment type="caution">
    <text evidence="2">The sequence shown here is derived from an EMBL/GenBank/DDBJ whole genome shotgun (WGS) entry which is preliminary data.</text>
</comment>
<dbReference type="PANTHER" id="PTHR43796:SF2">
    <property type="entry name" value="CARBOXYNORSPERMIDINE SYNTHASE"/>
    <property type="match status" value="1"/>
</dbReference>
<organism evidence="2 3">
    <name type="scientific">Oceanobacillus kimchii</name>
    <dbReference type="NCBI Taxonomy" id="746691"/>
    <lineage>
        <taxon>Bacteria</taxon>
        <taxon>Bacillati</taxon>
        <taxon>Bacillota</taxon>
        <taxon>Bacilli</taxon>
        <taxon>Bacillales</taxon>
        <taxon>Bacillaceae</taxon>
        <taxon>Oceanobacillus</taxon>
    </lineage>
</organism>
<gene>
    <name evidence="2" type="ORF">MACH08_21670</name>
</gene>